<sequence length="109" mass="11994">MFISSDLYFSSFISTISFCLYDSRRTCVSPLFSLFLLSSLSPPSFCLFSCLCLSVRLHAAAVVIATSDLLYWCTRRQCAALSCCSHSILGVAWRAHLIGTKDLRAPAAI</sequence>
<organism evidence="1">
    <name type="scientific">Trypanosoma congolense (strain IL3000)</name>
    <dbReference type="NCBI Taxonomy" id="1068625"/>
    <lineage>
        <taxon>Eukaryota</taxon>
        <taxon>Discoba</taxon>
        <taxon>Euglenozoa</taxon>
        <taxon>Kinetoplastea</taxon>
        <taxon>Metakinetoplastina</taxon>
        <taxon>Trypanosomatida</taxon>
        <taxon>Trypanosomatidae</taxon>
        <taxon>Trypanosoma</taxon>
        <taxon>Nannomonas</taxon>
    </lineage>
</organism>
<evidence type="ECO:0000313" key="1">
    <source>
        <dbReference type="EMBL" id="CCC94824.1"/>
    </source>
</evidence>
<dbReference type="EMBL" id="HE575324">
    <property type="protein sequence ID" value="CCC94824.1"/>
    <property type="molecule type" value="Genomic_DNA"/>
</dbReference>
<reference evidence="1" key="1">
    <citation type="journal article" date="2012" name="Proc. Natl. Acad. Sci. U.S.A.">
        <title>Antigenic diversity is generated by distinct evolutionary mechanisms in African trypanosome species.</title>
        <authorList>
            <person name="Jackson A.P."/>
            <person name="Berry A."/>
            <person name="Aslett M."/>
            <person name="Allison H.C."/>
            <person name="Burton P."/>
            <person name="Vavrova-Anderson J."/>
            <person name="Brown R."/>
            <person name="Browne H."/>
            <person name="Corton N."/>
            <person name="Hauser H."/>
            <person name="Gamble J."/>
            <person name="Gilderthorp R."/>
            <person name="Marcello L."/>
            <person name="McQuillan J."/>
            <person name="Otto T.D."/>
            <person name="Quail M.A."/>
            <person name="Sanders M.J."/>
            <person name="van Tonder A."/>
            <person name="Ginger M.L."/>
            <person name="Field M.C."/>
            <person name="Barry J.D."/>
            <person name="Hertz-Fowler C."/>
            <person name="Berriman M."/>
        </authorList>
    </citation>
    <scope>NUCLEOTIDE SEQUENCE</scope>
    <source>
        <strain evidence="1">IL3000</strain>
    </source>
</reference>
<gene>
    <name evidence="1" type="ORF">TCIL3000_11_2120</name>
</gene>
<name>G0UZK5_TRYCI</name>
<dbReference type="AlphaFoldDB" id="G0UZK5"/>
<proteinExistence type="predicted"/>
<protein>
    <submittedName>
        <fullName evidence="1">Uncharacterized protein</fullName>
    </submittedName>
</protein>
<accession>G0UZK5</accession>